<evidence type="ECO:0000256" key="9">
    <source>
        <dbReference type="ARBA" id="ARBA00061644"/>
    </source>
</evidence>
<evidence type="ECO:0000313" key="15">
    <source>
        <dbReference type="Proteomes" id="UP000593758"/>
    </source>
</evidence>
<evidence type="ECO:0000256" key="8">
    <source>
        <dbReference type="ARBA" id="ARBA00023136"/>
    </source>
</evidence>
<evidence type="ECO:0000256" key="2">
    <source>
        <dbReference type="ARBA" id="ARBA00022448"/>
    </source>
</evidence>
<dbReference type="InterPro" id="IPR036640">
    <property type="entry name" value="ABC1_TM_sf"/>
</dbReference>
<keyword evidence="7 11" id="KW-1133">Transmembrane helix</keyword>
<dbReference type="Gene3D" id="1.20.1560.10">
    <property type="entry name" value="ABC transporter type 1, transmembrane domain"/>
    <property type="match status" value="1"/>
</dbReference>
<feature type="transmembrane region" description="Helical" evidence="11">
    <location>
        <begin position="146"/>
        <end position="167"/>
    </location>
</feature>
<comment type="similarity">
    <text evidence="9">Belongs to the ABC transporter superfamily. Lipid exporter (TC 3.A.1.106) family.</text>
</comment>
<protein>
    <submittedName>
        <fullName evidence="14">ABC transporter ATP-binding protein</fullName>
    </submittedName>
</protein>
<dbReference type="PANTHER" id="PTHR24221">
    <property type="entry name" value="ATP-BINDING CASSETTE SUB-FAMILY B"/>
    <property type="match status" value="1"/>
</dbReference>
<evidence type="ECO:0000259" key="13">
    <source>
        <dbReference type="PROSITE" id="PS50929"/>
    </source>
</evidence>
<dbReference type="SUPFAM" id="SSF52540">
    <property type="entry name" value="P-loop containing nucleoside triphosphate hydrolases"/>
    <property type="match status" value="1"/>
</dbReference>
<evidence type="ECO:0000256" key="7">
    <source>
        <dbReference type="ARBA" id="ARBA00022989"/>
    </source>
</evidence>
<evidence type="ECO:0000256" key="4">
    <source>
        <dbReference type="ARBA" id="ARBA00022692"/>
    </source>
</evidence>
<dbReference type="GO" id="GO:0005524">
    <property type="term" value="F:ATP binding"/>
    <property type="evidence" value="ECO:0007669"/>
    <property type="project" value="UniProtKB-KW"/>
</dbReference>
<keyword evidence="3" id="KW-1003">Cell membrane</keyword>
<evidence type="ECO:0000256" key="6">
    <source>
        <dbReference type="ARBA" id="ARBA00022840"/>
    </source>
</evidence>
<dbReference type="EMBL" id="CP063169">
    <property type="protein sequence ID" value="QOR69788.1"/>
    <property type="molecule type" value="Genomic_DNA"/>
</dbReference>
<comment type="subcellular location">
    <subcellularLocation>
        <location evidence="1">Cell membrane</location>
        <topology evidence="1">Multi-pass membrane protein</topology>
    </subcellularLocation>
</comment>
<dbReference type="InterPro" id="IPR027417">
    <property type="entry name" value="P-loop_NTPase"/>
</dbReference>
<keyword evidence="4 11" id="KW-0812">Transmembrane</keyword>
<feature type="domain" description="ABC transporter" evidence="12">
    <location>
        <begin position="361"/>
        <end position="597"/>
    </location>
</feature>
<dbReference type="GO" id="GO:0140359">
    <property type="term" value="F:ABC-type transporter activity"/>
    <property type="evidence" value="ECO:0007669"/>
    <property type="project" value="InterPro"/>
</dbReference>
<dbReference type="InterPro" id="IPR017871">
    <property type="entry name" value="ABC_transporter-like_CS"/>
</dbReference>
<feature type="compositionally biased region" description="Acidic residues" evidence="10">
    <location>
        <begin position="604"/>
        <end position="625"/>
    </location>
</feature>
<keyword evidence="15" id="KW-1185">Reference proteome</keyword>
<dbReference type="RefSeq" id="WP_193496424.1">
    <property type="nucleotide sequence ID" value="NZ_CP063169.1"/>
</dbReference>
<evidence type="ECO:0000256" key="1">
    <source>
        <dbReference type="ARBA" id="ARBA00004651"/>
    </source>
</evidence>
<dbReference type="InterPro" id="IPR011527">
    <property type="entry name" value="ABC1_TM_dom"/>
</dbReference>
<feature type="transmembrane region" description="Helical" evidence="11">
    <location>
        <begin position="71"/>
        <end position="95"/>
    </location>
</feature>
<evidence type="ECO:0000256" key="5">
    <source>
        <dbReference type="ARBA" id="ARBA00022741"/>
    </source>
</evidence>
<dbReference type="Pfam" id="PF00005">
    <property type="entry name" value="ABC_tran"/>
    <property type="match status" value="1"/>
</dbReference>
<keyword evidence="6 14" id="KW-0067">ATP-binding</keyword>
<dbReference type="PROSITE" id="PS50893">
    <property type="entry name" value="ABC_TRANSPORTER_2"/>
    <property type="match status" value="1"/>
</dbReference>
<evidence type="ECO:0000259" key="12">
    <source>
        <dbReference type="PROSITE" id="PS50893"/>
    </source>
</evidence>
<reference evidence="14 15" key="1">
    <citation type="submission" date="2020-10" db="EMBL/GenBank/DDBJ databases">
        <title>Haloactinobacterium sp. RN3S43, a bacterium isolated from saline soil.</title>
        <authorList>
            <person name="Sun J.-Q."/>
        </authorList>
    </citation>
    <scope>NUCLEOTIDE SEQUENCE [LARGE SCALE GENOMIC DNA]</scope>
    <source>
        <strain evidence="14 15">RN3S43</strain>
    </source>
</reference>
<evidence type="ECO:0000256" key="3">
    <source>
        <dbReference type="ARBA" id="ARBA00022475"/>
    </source>
</evidence>
<dbReference type="InterPro" id="IPR003439">
    <property type="entry name" value="ABC_transporter-like_ATP-bd"/>
</dbReference>
<dbReference type="FunFam" id="3.40.50.300:FF:000299">
    <property type="entry name" value="ABC transporter ATP-binding protein/permease"/>
    <property type="match status" value="1"/>
</dbReference>
<dbReference type="Gene3D" id="3.40.50.300">
    <property type="entry name" value="P-loop containing nucleotide triphosphate hydrolases"/>
    <property type="match status" value="1"/>
</dbReference>
<feature type="domain" description="ABC transmembrane type-1" evidence="13">
    <location>
        <begin position="24"/>
        <end position="321"/>
    </location>
</feature>
<dbReference type="SUPFAM" id="SSF90123">
    <property type="entry name" value="ABC transporter transmembrane region"/>
    <property type="match status" value="1"/>
</dbReference>
<evidence type="ECO:0000256" key="10">
    <source>
        <dbReference type="SAM" id="MobiDB-lite"/>
    </source>
</evidence>
<dbReference type="Proteomes" id="UP000593758">
    <property type="component" value="Chromosome"/>
</dbReference>
<dbReference type="PROSITE" id="PS50929">
    <property type="entry name" value="ABC_TM1F"/>
    <property type="match status" value="1"/>
</dbReference>
<gene>
    <name evidence="14" type="ORF">IM660_14105</name>
</gene>
<organism evidence="14 15">
    <name type="scientific">Ruania alkalisoli</name>
    <dbReference type="NCBI Taxonomy" id="2779775"/>
    <lineage>
        <taxon>Bacteria</taxon>
        <taxon>Bacillati</taxon>
        <taxon>Actinomycetota</taxon>
        <taxon>Actinomycetes</taxon>
        <taxon>Micrococcales</taxon>
        <taxon>Ruaniaceae</taxon>
        <taxon>Ruania</taxon>
    </lineage>
</organism>
<dbReference type="GO" id="GO:0016887">
    <property type="term" value="F:ATP hydrolysis activity"/>
    <property type="evidence" value="ECO:0007669"/>
    <property type="project" value="InterPro"/>
</dbReference>
<feature type="transmembrane region" description="Helical" evidence="11">
    <location>
        <begin position="173"/>
        <end position="193"/>
    </location>
</feature>
<keyword evidence="8 11" id="KW-0472">Membrane</keyword>
<dbReference type="InterPro" id="IPR003593">
    <property type="entry name" value="AAA+_ATPase"/>
</dbReference>
<evidence type="ECO:0000313" key="14">
    <source>
        <dbReference type="EMBL" id="QOR69788.1"/>
    </source>
</evidence>
<feature type="region of interest" description="Disordered" evidence="10">
    <location>
        <begin position="602"/>
        <end position="641"/>
    </location>
</feature>
<dbReference type="InterPro" id="IPR039421">
    <property type="entry name" value="Type_1_exporter"/>
</dbReference>
<dbReference type="SMART" id="SM00382">
    <property type="entry name" value="AAA"/>
    <property type="match status" value="1"/>
</dbReference>
<evidence type="ECO:0000256" key="11">
    <source>
        <dbReference type="SAM" id="Phobius"/>
    </source>
</evidence>
<feature type="transmembrane region" description="Helical" evidence="11">
    <location>
        <begin position="252"/>
        <end position="277"/>
    </location>
</feature>
<dbReference type="PROSITE" id="PS00211">
    <property type="entry name" value="ABC_TRANSPORTER_1"/>
    <property type="match status" value="1"/>
</dbReference>
<feature type="transmembrane region" description="Helical" evidence="11">
    <location>
        <begin position="289"/>
        <end position="309"/>
    </location>
</feature>
<keyword evidence="5" id="KW-0547">Nucleotide-binding</keyword>
<accession>A0A7M1SQE1</accession>
<dbReference type="KEGG" id="halt:IM660_14105"/>
<dbReference type="AlphaFoldDB" id="A0A7M1SQE1"/>
<name>A0A7M1SQE1_9MICO</name>
<dbReference type="GO" id="GO:0005886">
    <property type="term" value="C:plasma membrane"/>
    <property type="evidence" value="ECO:0007669"/>
    <property type="project" value="UniProtKB-SubCell"/>
</dbReference>
<feature type="transmembrane region" description="Helical" evidence="11">
    <location>
        <begin position="21"/>
        <end position="51"/>
    </location>
</feature>
<dbReference type="PANTHER" id="PTHR24221:SF654">
    <property type="entry name" value="ATP-BINDING CASSETTE SUB-FAMILY B MEMBER 6"/>
    <property type="match status" value="1"/>
</dbReference>
<sequence>MGVLWRTVRELLAVLPAGSTRFIIAFAIASSALAILDVAALGLLALTLTPLLSGTDITVPVVGLTLANDQLPWLLGAVGVLIVTKSVLAITLQWLATRRFARFEQELGAQLLDSFFDAPWTDRLGRNSTDLVRATDVGVATTVTGVLIPAAMLSGELVTFIAVLGVLLVAQPVMALVAIAYFGLIGAVLYLWVLRKAVAAGRRNREHSTRSVRLVSEMVHSLKEITLRGKGPEVAEVVRAERLISSRARANMSFLGVVPRYVLEAGLIGGLALGAGVGYLQNADGGPDAAVQGALSAVALFAVAGFRIVPSLTRFQSIMAQTGASMPFAQQVLTEIRAATTRREAAPPADGRKIPDGARSLAVRDVSFRYPSSDVDAVHEVSFDLPFGRSLALVGASGSGKSTLVDLLLGLLQPTSGRLLVGDVPMTEVLADWRSRVGYVPQEVSLFDSTVAQNVALTWDAGQVDEARVRRALERAQLLDVIEAREGGIHARVGERGLALSGGQRQRLGIARALYTDPLVLVMDEATSALDTSTEAAVTTAINDLAGEVTIVVVAHRLATIRHSDTVCFMRDGELVAHGTFQQVVAAEPDFAQQAALAGLVEEPNVDEPGVDEPSVDEPGVDEPSVDQPYADESSNENGPA</sequence>
<keyword evidence="2" id="KW-0813">Transport</keyword>
<proteinExistence type="inferred from homology"/>